<dbReference type="InterPro" id="IPR001251">
    <property type="entry name" value="CRAL-TRIO_dom"/>
</dbReference>
<gene>
    <name evidence="2" type="ORF">SteCoe_32585</name>
</gene>
<reference evidence="2 3" key="1">
    <citation type="submission" date="2016-11" db="EMBL/GenBank/DDBJ databases">
        <title>The macronuclear genome of Stentor coeruleus: a giant cell with tiny introns.</title>
        <authorList>
            <person name="Slabodnick M."/>
            <person name="Ruby J.G."/>
            <person name="Reiff S.B."/>
            <person name="Swart E.C."/>
            <person name="Gosai S."/>
            <person name="Prabakaran S."/>
            <person name="Witkowska E."/>
            <person name="Larue G.E."/>
            <person name="Fisher S."/>
            <person name="Freeman R.M."/>
            <person name="Gunawardena J."/>
            <person name="Chu W."/>
            <person name="Stover N.A."/>
            <person name="Gregory B.D."/>
            <person name="Nowacki M."/>
            <person name="Derisi J."/>
            <person name="Roy S.W."/>
            <person name="Marshall W.F."/>
            <person name="Sood P."/>
        </authorList>
    </citation>
    <scope>NUCLEOTIDE SEQUENCE [LARGE SCALE GENOMIC DNA]</scope>
    <source>
        <strain evidence="2">WM001</strain>
    </source>
</reference>
<dbReference type="SMART" id="SM00516">
    <property type="entry name" value="SEC14"/>
    <property type="match status" value="1"/>
</dbReference>
<accession>A0A1R2AYM9</accession>
<dbReference type="CDD" id="cd00170">
    <property type="entry name" value="SEC14"/>
    <property type="match status" value="1"/>
</dbReference>
<dbReference type="InterPro" id="IPR036865">
    <property type="entry name" value="CRAL-TRIO_dom_sf"/>
</dbReference>
<dbReference type="Proteomes" id="UP000187209">
    <property type="component" value="Unassembled WGS sequence"/>
</dbReference>
<sequence length="270" mass="31848">MERDLESYQPAPIEIKEGVNRKIFMCVQLDPEEIKDQEIFRKYASDNSIPLPSWYIAYRVTGDQRYDLKFMCSMKRDVKKAIDMMNMYSSWLLTMPVLEDEVISYLRQGVIYPCGRSITYNPIIVVNVRKIIDSKMDLEALLRLNYFTLNWVIDNMLVPGKVESWYIIQDLKDVGLSSIPGNMMKTMSERLSVYFSLRLGKCFTINVPLAIKAFWNMTKIFIDKETRKKIFIQRKGWEKLLSQFITPENLERKYGGAQDNREGEFYPFRV</sequence>
<dbReference type="OrthoDB" id="75724at2759"/>
<evidence type="ECO:0000259" key="1">
    <source>
        <dbReference type="PROSITE" id="PS50191"/>
    </source>
</evidence>
<dbReference type="Gene3D" id="3.40.525.10">
    <property type="entry name" value="CRAL-TRIO lipid binding domain"/>
    <property type="match status" value="1"/>
</dbReference>
<dbReference type="EMBL" id="MPUH01001175">
    <property type="protein sequence ID" value="OMJ69631.1"/>
    <property type="molecule type" value="Genomic_DNA"/>
</dbReference>
<dbReference type="AlphaFoldDB" id="A0A1R2AYM9"/>
<comment type="caution">
    <text evidence="2">The sequence shown here is derived from an EMBL/GenBank/DDBJ whole genome shotgun (WGS) entry which is preliminary data.</text>
</comment>
<keyword evidence="3" id="KW-1185">Reference proteome</keyword>
<feature type="domain" description="CRAL-TRIO" evidence="1">
    <location>
        <begin position="99"/>
        <end position="262"/>
    </location>
</feature>
<evidence type="ECO:0000313" key="2">
    <source>
        <dbReference type="EMBL" id="OMJ69631.1"/>
    </source>
</evidence>
<proteinExistence type="predicted"/>
<dbReference type="Pfam" id="PF00650">
    <property type="entry name" value="CRAL_TRIO"/>
    <property type="match status" value="1"/>
</dbReference>
<evidence type="ECO:0000313" key="3">
    <source>
        <dbReference type="Proteomes" id="UP000187209"/>
    </source>
</evidence>
<dbReference type="PANTHER" id="PTHR46818:SF1">
    <property type="entry name" value="CHROMOSOME UNDETERMINED SCAFFOLD_125, WHOLE GENOME SHOTGUN SEQUENCE"/>
    <property type="match status" value="1"/>
</dbReference>
<name>A0A1R2AYM9_9CILI</name>
<protein>
    <recommendedName>
        <fullName evidence="1">CRAL-TRIO domain-containing protein</fullName>
    </recommendedName>
</protein>
<organism evidence="2 3">
    <name type="scientific">Stentor coeruleus</name>
    <dbReference type="NCBI Taxonomy" id="5963"/>
    <lineage>
        <taxon>Eukaryota</taxon>
        <taxon>Sar</taxon>
        <taxon>Alveolata</taxon>
        <taxon>Ciliophora</taxon>
        <taxon>Postciliodesmatophora</taxon>
        <taxon>Heterotrichea</taxon>
        <taxon>Heterotrichida</taxon>
        <taxon>Stentoridae</taxon>
        <taxon>Stentor</taxon>
    </lineage>
</organism>
<dbReference type="PANTHER" id="PTHR46818">
    <property type="entry name" value="DOMAIN-CONTAINING PROTEIN, PUTATIVE-RELATED"/>
    <property type="match status" value="1"/>
</dbReference>
<dbReference type="SUPFAM" id="SSF52087">
    <property type="entry name" value="CRAL/TRIO domain"/>
    <property type="match status" value="1"/>
</dbReference>
<dbReference type="PROSITE" id="PS50191">
    <property type="entry name" value="CRAL_TRIO"/>
    <property type="match status" value="1"/>
</dbReference>